<protein>
    <submittedName>
        <fullName evidence="2">Biotin--protein ligase</fullName>
    </submittedName>
</protein>
<keyword evidence="3" id="KW-1185">Reference proteome</keyword>
<reference evidence="2 3" key="1">
    <citation type="submission" date="2019-03" db="EMBL/GenBank/DDBJ databases">
        <title>Paraburkholderia sp. 7MH5, isolated from subtropical forest soil.</title>
        <authorList>
            <person name="Gao Z.-H."/>
            <person name="Qiu L.-H."/>
        </authorList>
    </citation>
    <scope>NUCLEOTIDE SEQUENCE [LARGE SCALE GENOMIC DNA]</scope>
    <source>
        <strain evidence="2 3">7MH5</strain>
        <plasmid evidence="2 3">unnamed1</plasmid>
    </source>
</reference>
<gene>
    <name evidence="2" type="ORF">E1956_45850</name>
</gene>
<dbReference type="Proteomes" id="UP000295727">
    <property type="component" value="Plasmid unnamed1"/>
</dbReference>
<dbReference type="GO" id="GO:0016874">
    <property type="term" value="F:ligase activity"/>
    <property type="evidence" value="ECO:0007669"/>
    <property type="project" value="UniProtKB-KW"/>
</dbReference>
<dbReference type="InterPro" id="IPR015834">
    <property type="entry name" value="UCP016642"/>
</dbReference>
<dbReference type="SUPFAM" id="SSF52317">
    <property type="entry name" value="Class I glutamine amidotransferase-like"/>
    <property type="match status" value="1"/>
</dbReference>
<dbReference type="KEGG" id="ppai:E1956_45850"/>
<sequence>MPKPQILTYIDAGTSDGTSRLMRTIGQQLRPGAYEIRAVMADDIKHDAELFDDAALFVMPGGADLPYCTALNGGPNGRIRKFVEEGGAYLGICAGAYYACRELAFHAGTDGAICGTRELSFVDALAVGSLPELTGGVTYDGTPRSAAAVEIRTTDRLTDAPMSLYTYYHGGCRFDFGHAPSPNVQILAVYTGIEGAPPAIVSSRVGKGRAILTGVHLETSERECRDALRGHTDMTTHVDVCQRLGETGTVRLAVFRQLLVHAGLALR</sequence>
<dbReference type="OrthoDB" id="20888at2"/>
<geneLocation type="plasmid" evidence="2 3">
    <name>unnamed1</name>
</geneLocation>
<accession>A0A4P7D6S3</accession>
<evidence type="ECO:0000259" key="1">
    <source>
        <dbReference type="Pfam" id="PF09825"/>
    </source>
</evidence>
<dbReference type="CDD" id="cd03144">
    <property type="entry name" value="GATase1_ScBLP_like"/>
    <property type="match status" value="1"/>
</dbReference>
<dbReference type="PIRSF" id="PIRSF016642">
    <property type="entry name" value="UCP016642"/>
    <property type="match status" value="1"/>
</dbReference>
<evidence type="ECO:0000313" key="3">
    <source>
        <dbReference type="Proteomes" id="UP000295727"/>
    </source>
</evidence>
<feature type="domain" description="Biotin-protein ligase N-terminal" evidence="1">
    <location>
        <begin position="5"/>
        <end position="266"/>
    </location>
</feature>
<dbReference type="InterPro" id="IPR019197">
    <property type="entry name" value="Biotin-prot_ligase_N"/>
</dbReference>
<dbReference type="RefSeq" id="WP_134760769.1">
    <property type="nucleotide sequence ID" value="NZ_CP038152.1"/>
</dbReference>
<name>A0A4P7D6S3_9BURK</name>
<dbReference type="Pfam" id="PF09825">
    <property type="entry name" value="BPL_N"/>
    <property type="match status" value="1"/>
</dbReference>
<dbReference type="Gene3D" id="3.40.50.880">
    <property type="match status" value="1"/>
</dbReference>
<organism evidence="2 3">
    <name type="scientific">Paraburkholderia pallida</name>
    <dbReference type="NCBI Taxonomy" id="2547399"/>
    <lineage>
        <taxon>Bacteria</taxon>
        <taxon>Pseudomonadati</taxon>
        <taxon>Pseudomonadota</taxon>
        <taxon>Betaproteobacteria</taxon>
        <taxon>Burkholderiales</taxon>
        <taxon>Burkholderiaceae</taxon>
        <taxon>Paraburkholderia</taxon>
    </lineage>
</organism>
<dbReference type="EMBL" id="CP038152">
    <property type="protein sequence ID" value="QBR04409.1"/>
    <property type="molecule type" value="Genomic_DNA"/>
</dbReference>
<keyword evidence="2" id="KW-0614">Plasmid</keyword>
<proteinExistence type="predicted"/>
<evidence type="ECO:0000313" key="2">
    <source>
        <dbReference type="EMBL" id="QBR04409.1"/>
    </source>
</evidence>
<dbReference type="InterPro" id="IPR029062">
    <property type="entry name" value="Class_I_gatase-like"/>
</dbReference>
<dbReference type="AlphaFoldDB" id="A0A4P7D6S3"/>
<keyword evidence="2" id="KW-0436">Ligase</keyword>